<evidence type="ECO:0000256" key="2">
    <source>
        <dbReference type="ARBA" id="ARBA00004872"/>
    </source>
</evidence>
<comment type="caution">
    <text evidence="11">The sequence shown here is derived from an EMBL/GenBank/DDBJ whole genome shotgun (WGS) entry which is preliminary data.</text>
</comment>
<feature type="domain" description="Thiolase N-terminal" evidence="9">
    <location>
        <begin position="31"/>
        <end position="278"/>
    </location>
</feature>
<evidence type="ECO:0000259" key="10">
    <source>
        <dbReference type="Pfam" id="PF02803"/>
    </source>
</evidence>
<comment type="pathway">
    <text evidence="2">Lipid metabolism; fatty acid metabolism.</text>
</comment>
<dbReference type="PIRSF" id="PIRSF000429">
    <property type="entry name" value="Ac-CoA_Ac_transf"/>
    <property type="match status" value="1"/>
</dbReference>
<name>A0AAJ0DMQ2_9PEZI</name>
<evidence type="ECO:0000256" key="3">
    <source>
        <dbReference type="ARBA" id="ARBA00010982"/>
    </source>
</evidence>
<keyword evidence="5 8" id="KW-0012">Acyltransferase</keyword>
<dbReference type="Proteomes" id="UP001271007">
    <property type="component" value="Unassembled WGS sequence"/>
</dbReference>
<dbReference type="Gene3D" id="3.40.47.10">
    <property type="match status" value="2"/>
</dbReference>
<dbReference type="GO" id="GO:0010124">
    <property type="term" value="P:phenylacetate catabolic process"/>
    <property type="evidence" value="ECO:0007669"/>
    <property type="project" value="TreeGrafter"/>
</dbReference>
<comment type="catalytic activity">
    <reaction evidence="6">
        <text>an acyl-CoA + acetyl-CoA = a 3-oxoacyl-CoA + CoA</text>
        <dbReference type="Rhea" id="RHEA:21564"/>
        <dbReference type="ChEBI" id="CHEBI:57287"/>
        <dbReference type="ChEBI" id="CHEBI:57288"/>
        <dbReference type="ChEBI" id="CHEBI:58342"/>
        <dbReference type="ChEBI" id="CHEBI:90726"/>
        <dbReference type="EC" id="2.3.1.16"/>
    </reaction>
</comment>
<dbReference type="InterPro" id="IPR020613">
    <property type="entry name" value="Thiolase_CS"/>
</dbReference>
<evidence type="ECO:0000256" key="7">
    <source>
        <dbReference type="PIRSR" id="PIRSR000429-1"/>
    </source>
</evidence>
<protein>
    <submittedName>
        <fullName evidence="11">Uncharacterized protein</fullName>
    </submittedName>
</protein>
<dbReference type="Pfam" id="PF00108">
    <property type="entry name" value="Thiolase_N"/>
    <property type="match status" value="1"/>
</dbReference>
<comment type="cofactor">
    <cofactor evidence="1">
        <name>K(+)</name>
        <dbReference type="ChEBI" id="CHEBI:29103"/>
    </cofactor>
</comment>
<keyword evidence="12" id="KW-1185">Reference proteome</keyword>
<evidence type="ECO:0000256" key="8">
    <source>
        <dbReference type="RuleBase" id="RU003557"/>
    </source>
</evidence>
<feature type="active site" description="Proton acceptor" evidence="7">
    <location>
        <position position="395"/>
    </location>
</feature>
<gene>
    <name evidence="11" type="ORF">LTR09_006288</name>
</gene>
<evidence type="ECO:0000313" key="11">
    <source>
        <dbReference type="EMBL" id="KAK3052805.1"/>
    </source>
</evidence>
<evidence type="ECO:0000256" key="4">
    <source>
        <dbReference type="ARBA" id="ARBA00022679"/>
    </source>
</evidence>
<dbReference type="EMBL" id="JAWDJX010000019">
    <property type="protein sequence ID" value="KAK3052805.1"/>
    <property type="molecule type" value="Genomic_DNA"/>
</dbReference>
<comment type="similarity">
    <text evidence="3 8">Belongs to the thiolase-like superfamily. Thiolase family.</text>
</comment>
<dbReference type="CDD" id="cd00751">
    <property type="entry name" value="thiolase"/>
    <property type="match status" value="1"/>
</dbReference>
<dbReference type="InterPro" id="IPR016039">
    <property type="entry name" value="Thiolase-like"/>
</dbReference>
<dbReference type="SUPFAM" id="SSF53901">
    <property type="entry name" value="Thiolase-like"/>
    <property type="match status" value="2"/>
</dbReference>
<dbReference type="InterPro" id="IPR020616">
    <property type="entry name" value="Thiolase_N"/>
</dbReference>
<organism evidence="11 12">
    <name type="scientific">Extremus antarcticus</name>
    <dbReference type="NCBI Taxonomy" id="702011"/>
    <lineage>
        <taxon>Eukaryota</taxon>
        <taxon>Fungi</taxon>
        <taxon>Dikarya</taxon>
        <taxon>Ascomycota</taxon>
        <taxon>Pezizomycotina</taxon>
        <taxon>Dothideomycetes</taxon>
        <taxon>Dothideomycetidae</taxon>
        <taxon>Mycosphaerellales</taxon>
        <taxon>Extremaceae</taxon>
        <taxon>Extremus</taxon>
    </lineage>
</organism>
<accession>A0AAJ0DMQ2</accession>
<feature type="active site" description="Proton acceptor" evidence="7">
    <location>
        <position position="365"/>
    </location>
</feature>
<keyword evidence="4 8" id="KW-0808">Transferase</keyword>
<dbReference type="PANTHER" id="PTHR43853:SF10">
    <property type="entry name" value="ACETYL-COA C-ACETYLTRANSFERASE"/>
    <property type="match status" value="1"/>
</dbReference>
<evidence type="ECO:0000259" key="9">
    <source>
        <dbReference type="Pfam" id="PF00108"/>
    </source>
</evidence>
<dbReference type="GO" id="GO:0006635">
    <property type="term" value="P:fatty acid beta-oxidation"/>
    <property type="evidence" value="ECO:0007669"/>
    <property type="project" value="TreeGrafter"/>
</dbReference>
<proteinExistence type="inferred from homology"/>
<evidence type="ECO:0000256" key="6">
    <source>
        <dbReference type="ARBA" id="ARBA00047605"/>
    </source>
</evidence>
<sequence>MATERLSSILSHVENHASGRSQILRQDPNDVVITLALRTPLCKYKKGGLRDTPLDALVFKTLEQVRLRSNLDPALVGDICLGNVRDGRASYYCRVALLGAGFPNTTCGSHASRFCSSGLTAAQHIANEIITGTIEVGIAVGAESLSEGNERLTRPFDEEIRAASDEAKDCEVNMGVTSENVANDFNISRQMQDKYAVESYRRAEVAQKNGWLDDEIAPITVRLDGKDILLDKDEIRYGTTYEAISQLKPSFDANGKSTPGNSSQITDGAAAVLLMKRSKALELGQPILAKYVGTSLSGLAPRIMGIGPVLAIPKLLEKYNLSLERDVDVVEINEAFASMAVYCRDKLALRWEDMNPRGGAIAVGHPFGMTGVRQIVTGLSELRRRKKKILVTSMCMGTGMGMAGLFVSEQ</sequence>
<evidence type="ECO:0000313" key="12">
    <source>
        <dbReference type="Proteomes" id="UP001271007"/>
    </source>
</evidence>
<dbReference type="GO" id="GO:0005777">
    <property type="term" value="C:peroxisome"/>
    <property type="evidence" value="ECO:0007669"/>
    <property type="project" value="TreeGrafter"/>
</dbReference>
<dbReference type="NCBIfam" id="TIGR01930">
    <property type="entry name" value="AcCoA-C-Actrans"/>
    <property type="match status" value="1"/>
</dbReference>
<dbReference type="InterPro" id="IPR020617">
    <property type="entry name" value="Thiolase_C"/>
</dbReference>
<dbReference type="Pfam" id="PF02803">
    <property type="entry name" value="Thiolase_C"/>
    <property type="match status" value="1"/>
</dbReference>
<reference evidence="11" key="1">
    <citation type="submission" date="2023-04" db="EMBL/GenBank/DDBJ databases">
        <title>Black Yeasts Isolated from many extreme environments.</title>
        <authorList>
            <person name="Coleine C."/>
            <person name="Stajich J.E."/>
            <person name="Selbmann L."/>
        </authorList>
    </citation>
    <scope>NUCLEOTIDE SEQUENCE</scope>
    <source>
        <strain evidence="11">CCFEE 5312</strain>
    </source>
</reference>
<dbReference type="AlphaFoldDB" id="A0AAJ0DMQ2"/>
<dbReference type="InterPro" id="IPR050215">
    <property type="entry name" value="Thiolase-like_sf_Thiolase"/>
</dbReference>
<evidence type="ECO:0000256" key="1">
    <source>
        <dbReference type="ARBA" id="ARBA00001958"/>
    </source>
</evidence>
<feature type="domain" description="Thiolase C-terminal" evidence="10">
    <location>
        <begin position="287"/>
        <end position="406"/>
    </location>
</feature>
<dbReference type="PROSITE" id="PS00737">
    <property type="entry name" value="THIOLASE_2"/>
    <property type="match status" value="1"/>
</dbReference>
<dbReference type="InterPro" id="IPR002155">
    <property type="entry name" value="Thiolase"/>
</dbReference>
<dbReference type="PANTHER" id="PTHR43853">
    <property type="entry name" value="3-KETOACYL-COA THIOLASE, PEROXISOMAL"/>
    <property type="match status" value="1"/>
</dbReference>
<dbReference type="GO" id="GO:0003988">
    <property type="term" value="F:acetyl-CoA C-acyltransferase activity"/>
    <property type="evidence" value="ECO:0007669"/>
    <property type="project" value="UniProtKB-EC"/>
</dbReference>
<evidence type="ECO:0000256" key="5">
    <source>
        <dbReference type="ARBA" id="ARBA00023315"/>
    </source>
</evidence>
<feature type="active site" description="Acyl-thioester intermediate" evidence="7">
    <location>
        <position position="115"/>
    </location>
</feature>